<evidence type="ECO:0000313" key="10">
    <source>
        <dbReference type="EMBL" id="VDK25523.1"/>
    </source>
</evidence>
<evidence type="ECO:0000256" key="6">
    <source>
        <dbReference type="ARBA" id="ARBA00023146"/>
    </source>
</evidence>
<evidence type="ECO:0000256" key="9">
    <source>
        <dbReference type="RuleBase" id="RU363036"/>
    </source>
</evidence>
<dbReference type="WBParaSite" id="ASIM_0000563801-mRNA-1">
    <property type="protein sequence ID" value="ASIM_0000563801-mRNA-1"/>
    <property type="gene ID" value="ASIM_0000563801"/>
</dbReference>
<keyword evidence="11" id="KW-1185">Reference proteome</keyword>
<dbReference type="EMBL" id="UYRR01010603">
    <property type="protein sequence ID" value="VDK25523.1"/>
    <property type="molecule type" value="Genomic_DNA"/>
</dbReference>
<dbReference type="PANTHER" id="PTHR11766">
    <property type="entry name" value="TYROSYL-TRNA SYNTHETASE"/>
    <property type="match status" value="1"/>
</dbReference>
<dbReference type="InterPro" id="IPR002307">
    <property type="entry name" value="Tyr-tRNA-ligase"/>
</dbReference>
<evidence type="ECO:0000256" key="1">
    <source>
        <dbReference type="ARBA" id="ARBA00013160"/>
    </source>
</evidence>
<dbReference type="FunFam" id="1.10.240.10:FF:000001">
    <property type="entry name" value="Tyrosine--tRNA ligase"/>
    <property type="match status" value="1"/>
</dbReference>
<proteinExistence type="inferred from homology"/>
<evidence type="ECO:0000256" key="4">
    <source>
        <dbReference type="ARBA" id="ARBA00022840"/>
    </source>
</evidence>
<dbReference type="Pfam" id="PF00579">
    <property type="entry name" value="tRNA-synt_1b"/>
    <property type="match status" value="1"/>
</dbReference>
<dbReference type="Gene3D" id="1.10.240.10">
    <property type="entry name" value="Tyrosyl-Transfer RNA Synthetase"/>
    <property type="match status" value="1"/>
</dbReference>
<dbReference type="SUPFAM" id="SSF52374">
    <property type="entry name" value="Nucleotidylyl transferase"/>
    <property type="match status" value="1"/>
</dbReference>
<dbReference type="EC" id="6.1.1.1" evidence="1"/>
<keyword evidence="4 9" id="KW-0067">ATP-binding</keyword>
<comment type="catalytic activity">
    <reaction evidence="8">
        <text>tRNA(Tyr) + L-tyrosine + ATP = L-tyrosyl-tRNA(Tyr) + AMP + diphosphate + H(+)</text>
        <dbReference type="Rhea" id="RHEA:10220"/>
        <dbReference type="Rhea" id="RHEA-COMP:9706"/>
        <dbReference type="Rhea" id="RHEA-COMP:9707"/>
        <dbReference type="ChEBI" id="CHEBI:15378"/>
        <dbReference type="ChEBI" id="CHEBI:30616"/>
        <dbReference type="ChEBI" id="CHEBI:33019"/>
        <dbReference type="ChEBI" id="CHEBI:58315"/>
        <dbReference type="ChEBI" id="CHEBI:78442"/>
        <dbReference type="ChEBI" id="CHEBI:78536"/>
        <dbReference type="ChEBI" id="CHEBI:456215"/>
        <dbReference type="EC" id="6.1.1.1"/>
    </reaction>
</comment>
<dbReference type="GO" id="GO:0005524">
    <property type="term" value="F:ATP binding"/>
    <property type="evidence" value="ECO:0007669"/>
    <property type="project" value="UniProtKB-KW"/>
</dbReference>
<evidence type="ECO:0000313" key="11">
    <source>
        <dbReference type="Proteomes" id="UP000267096"/>
    </source>
</evidence>
<dbReference type="OrthoDB" id="337870at2759"/>
<dbReference type="GO" id="GO:0006437">
    <property type="term" value="P:tyrosyl-tRNA aminoacylation"/>
    <property type="evidence" value="ECO:0007669"/>
    <property type="project" value="InterPro"/>
</dbReference>
<dbReference type="PRINTS" id="PR01040">
    <property type="entry name" value="TRNASYNTHTYR"/>
</dbReference>
<protein>
    <recommendedName>
        <fullName evidence="1">tyrosine--tRNA ligase</fullName>
        <ecNumber evidence="1">6.1.1.1</ecNumber>
    </recommendedName>
    <alternativeName>
        <fullName evidence="7">Tyrosyl-tRNA synthetase</fullName>
    </alternativeName>
</protein>
<dbReference type="GO" id="GO:0005739">
    <property type="term" value="C:mitochondrion"/>
    <property type="evidence" value="ECO:0007669"/>
    <property type="project" value="TreeGrafter"/>
</dbReference>
<name>A0A0M3JDF2_ANISI</name>
<keyword evidence="5 9" id="KW-0648">Protein biosynthesis</keyword>
<dbReference type="GO" id="GO:0004831">
    <property type="term" value="F:tyrosine-tRNA ligase activity"/>
    <property type="evidence" value="ECO:0007669"/>
    <property type="project" value="UniProtKB-EC"/>
</dbReference>
<evidence type="ECO:0000256" key="3">
    <source>
        <dbReference type="ARBA" id="ARBA00022741"/>
    </source>
</evidence>
<keyword evidence="2 9" id="KW-0436">Ligase</keyword>
<dbReference type="GO" id="GO:0005829">
    <property type="term" value="C:cytosol"/>
    <property type="evidence" value="ECO:0007669"/>
    <property type="project" value="TreeGrafter"/>
</dbReference>
<gene>
    <name evidence="10" type="ORF">ASIM_LOCUS5435</name>
</gene>
<evidence type="ECO:0000256" key="7">
    <source>
        <dbReference type="ARBA" id="ARBA00033323"/>
    </source>
</evidence>
<evidence type="ECO:0000256" key="5">
    <source>
        <dbReference type="ARBA" id="ARBA00022917"/>
    </source>
</evidence>
<reference evidence="10 11" key="2">
    <citation type="submission" date="2018-11" db="EMBL/GenBank/DDBJ databases">
        <authorList>
            <consortium name="Pathogen Informatics"/>
        </authorList>
    </citation>
    <scope>NUCLEOTIDE SEQUENCE [LARGE SCALE GENOMIC DNA]</scope>
</reference>
<organism evidence="12">
    <name type="scientific">Anisakis simplex</name>
    <name type="common">Herring worm</name>
    <dbReference type="NCBI Taxonomy" id="6269"/>
    <lineage>
        <taxon>Eukaryota</taxon>
        <taxon>Metazoa</taxon>
        <taxon>Ecdysozoa</taxon>
        <taxon>Nematoda</taxon>
        <taxon>Chromadorea</taxon>
        <taxon>Rhabditida</taxon>
        <taxon>Spirurina</taxon>
        <taxon>Ascaridomorpha</taxon>
        <taxon>Ascaridoidea</taxon>
        <taxon>Anisakidae</taxon>
        <taxon>Anisakis</taxon>
        <taxon>Anisakis simplex complex</taxon>
    </lineage>
</organism>
<dbReference type="InterPro" id="IPR024088">
    <property type="entry name" value="Tyr-tRNA-ligase_bac-type"/>
</dbReference>
<dbReference type="PANTHER" id="PTHR11766:SF0">
    <property type="entry name" value="TYROSINE--TRNA LIGASE, MITOCHONDRIAL"/>
    <property type="match status" value="1"/>
</dbReference>
<accession>A0A0M3JDF2</accession>
<evidence type="ECO:0000313" key="12">
    <source>
        <dbReference type="WBParaSite" id="ASIM_0000563801-mRNA-1"/>
    </source>
</evidence>
<dbReference type="InterPro" id="IPR002305">
    <property type="entry name" value="aa-tRNA-synth_Ic"/>
</dbReference>
<dbReference type="Proteomes" id="UP000267096">
    <property type="component" value="Unassembled WGS sequence"/>
</dbReference>
<sequence>MLKYSSFIFADLGGIFEIGGSDQLGHLDAGYDYIRRRTKRLSAGICLPLITDSSGNKLGKSVTDCKESVWLSENKTSPYAFYQFFRQQPDNQIVPLMRYFSLKSLDDMNAILSEHESNLGKWIAQEELAKELTQLVHGADGLRLAQQCSNALFKGYAILVLFFFWFVFIINDHNVLFAILVFVYNLEVTIRAGSLKLCM</sequence>
<dbReference type="AlphaFoldDB" id="A0A0M3JDF2"/>
<comment type="similarity">
    <text evidence="9">Belongs to the class-I aminoacyl-tRNA synthetase family.</text>
</comment>
<reference evidence="12" key="1">
    <citation type="submission" date="2017-02" db="UniProtKB">
        <authorList>
            <consortium name="WormBaseParasite"/>
        </authorList>
    </citation>
    <scope>IDENTIFICATION</scope>
</reference>
<keyword evidence="6 9" id="KW-0030">Aminoacyl-tRNA synthetase</keyword>
<keyword evidence="3 9" id="KW-0547">Nucleotide-binding</keyword>
<evidence type="ECO:0000256" key="2">
    <source>
        <dbReference type="ARBA" id="ARBA00022598"/>
    </source>
</evidence>
<evidence type="ECO:0000256" key="8">
    <source>
        <dbReference type="ARBA" id="ARBA00048248"/>
    </source>
</evidence>